<dbReference type="InterPro" id="IPR051059">
    <property type="entry name" value="VerF-like"/>
</dbReference>
<evidence type="ECO:0000313" key="10">
    <source>
        <dbReference type="EMBL" id="KAG5930221.1"/>
    </source>
</evidence>
<evidence type="ECO:0000256" key="1">
    <source>
        <dbReference type="ARBA" id="ARBA00004123"/>
    </source>
</evidence>
<dbReference type="GO" id="GO:0000981">
    <property type="term" value="F:DNA-binding transcription factor activity, RNA polymerase II-specific"/>
    <property type="evidence" value="ECO:0007669"/>
    <property type="project" value="InterPro"/>
</dbReference>
<organism evidence="10 11">
    <name type="scientific">Claviceps africana</name>
    <dbReference type="NCBI Taxonomy" id="83212"/>
    <lineage>
        <taxon>Eukaryota</taxon>
        <taxon>Fungi</taxon>
        <taxon>Dikarya</taxon>
        <taxon>Ascomycota</taxon>
        <taxon>Pezizomycotina</taxon>
        <taxon>Sordariomycetes</taxon>
        <taxon>Hypocreomycetidae</taxon>
        <taxon>Hypocreales</taxon>
        <taxon>Clavicipitaceae</taxon>
        <taxon>Claviceps</taxon>
    </lineage>
</organism>
<feature type="region of interest" description="Disordered" evidence="8">
    <location>
        <begin position="128"/>
        <end position="152"/>
    </location>
</feature>
<feature type="compositionally biased region" description="Low complexity" evidence="8">
    <location>
        <begin position="564"/>
        <end position="577"/>
    </location>
</feature>
<dbReference type="InterPro" id="IPR007219">
    <property type="entry name" value="XnlR_reg_dom"/>
</dbReference>
<accession>A0A8K0JIG4</accession>
<keyword evidence="11" id="KW-1185">Reference proteome</keyword>
<dbReference type="PROSITE" id="PS50157">
    <property type="entry name" value="ZINC_FINGER_C2H2_2"/>
    <property type="match status" value="1"/>
</dbReference>
<gene>
    <name evidence="10" type="ORF">E4U42_002623</name>
</gene>
<keyword evidence="4 7" id="KW-0863">Zinc-finger</keyword>
<evidence type="ECO:0000313" key="11">
    <source>
        <dbReference type="Proteomes" id="UP000811619"/>
    </source>
</evidence>
<reference evidence="10" key="1">
    <citation type="journal article" date="2020" name="bioRxiv">
        <title>Whole genome comparisons of ergot fungi reveals the divergence and evolution of species within the genus Claviceps are the result of varying mechanisms driving genome evolution and host range expansion.</title>
        <authorList>
            <person name="Wyka S.A."/>
            <person name="Mondo S.J."/>
            <person name="Liu M."/>
            <person name="Dettman J."/>
            <person name="Nalam V."/>
            <person name="Broders K.D."/>
        </authorList>
    </citation>
    <scope>NUCLEOTIDE SEQUENCE</scope>
    <source>
        <strain evidence="10">CCC 489</strain>
    </source>
</reference>
<dbReference type="GO" id="GO:0006351">
    <property type="term" value="P:DNA-templated transcription"/>
    <property type="evidence" value="ECO:0007669"/>
    <property type="project" value="InterPro"/>
</dbReference>
<feature type="region of interest" description="Disordered" evidence="8">
    <location>
        <begin position="196"/>
        <end position="219"/>
    </location>
</feature>
<keyword evidence="3" id="KW-0677">Repeat</keyword>
<feature type="region of interest" description="Disordered" evidence="8">
    <location>
        <begin position="560"/>
        <end position="579"/>
    </location>
</feature>
<comment type="caution">
    <text evidence="10">The sequence shown here is derived from an EMBL/GenBank/DDBJ whole genome shotgun (WGS) entry which is preliminary data.</text>
</comment>
<evidence type="ECO:0000256" key="4">
    <source>
        <dbReference type="ARBA" id="ARBA00022771"/>
    </source>
</evidence>
<dbReference type="Pfam" id="PF04082">
    <property type="entry name" value="Fungal_trans"/>
    <property type="match status" value="1"/>
</dbReference>
<dbReference type="Proteomes" id="UP000811619">
    <property type="component" value="Unassembled WGS sequence"/>
</dbReference>
<feature type="compositionally biased region" description="Polar residues" evidence="8">
    <location>
        <begin position="196"/>
        <end position="206"/>
    </location>
</feature>
<dbReference type="GO" id="GO:0000785">
    <property type="term" value="C:chromatin"/>
    <property type="evidence" value="ECO:0007669"/>
    <property type="project" value="TreeGrafter"/>
</dbReference>
<dbReference type="EMBL" id="SRPY01000021">
    <property type="protein sequence ID" value="KAG5930221.1"/>
    <property type="molecule type" value="Genomic_DNA"/>
</dbReference>
<protein>
    <recommendedName>
        <fullName evidence="9">C2H2-type domain-containing protein</fullName>
    </recommendedName>
</protein>
<dbReference type="AlphaFoldDB" id="A0A8K0JIG4"/>
<keyword evidence="2" id="KW-0479">Metal-binding</keyword>
<dbReference type="GO" id="GO:0005634">
    <property type="term" value="C:nucleus"/>
    <property type="evidence" value="ECO:0007669"/>
    <property type="project" value="UniProtKB-SubCell"/>
</dbReference>
<evidence type="ECO:0000256" key="5">
    <source>
        <dbReference type="ARBA" id="ARBA00022833"/>
    </source>
</evidence>
<evidence type="ECO:0000256" key="7">
    <source>
        <dbReference type="PROSITE-ProRule" id="PRU00042"/>
    </source>
</evidence>
<comment type="subcellular location">
    <subcellularLocation>
        <location evidence="1">Nucleus</location>
    </subcellularLocation>
</comment>
<evidence type="ECO:0000259" key="9">
    <source>
        <dbReference type="PROSITE" id="PS50157"/>
    </source>
</evidence>
<dbReference type="InterPro" id="IPR013087">
    <property type="entry name" value="Znf_C2H2_type"/>
</dbReference>
<name>A0A8K0JIG4_9HYPO</name>
<sequence>MTSLEMPETTSPVVEFAEEIPFERLKSNDKTPGKKRRSRKGLVKRFKCMVEASDHVFVCAYHGCARNFVRADLLKRHMNRHATKGVQIPVYDDKLGKQSQLSISQVTPSSSEPYAGILAGESVPTQSQSFAPQDVCQRSQSPIGNKPLNTRQDVIPSLPDVVNGLSGHAVCRLAQTPSQIHFMPCNNPLTASAGSAHSQLYHNSSSSHDETSQSKPGFVTYPGVVSLDLPQTEYTSSRSEISSHLAQHLVPQAQSQQFRQTTQNQDADMTGLEKVAISSVGPVFGDDGVPSKSPHIEMPEDFMAYLFNSMPAHGSHTEHGFHGSSLNYGELQDMQYLTAPFMTNNTGVLTYVSTASQRIMSVTNLLDGNSPETNISEHRSQEVFEFIRDRFYEQEVPVTERRRENIIGGDRVNDDHMLSRHMMQAYLVSYWYHFSDQIPILHRPSFSSEKAPILLLLGMITIGASCLDGTFGQDVIDAGAELASFIARHLRWEIFMDTNFRPPSKLWVFQALILLEIYEKLFSTRELHERAHIHHATTITLMRRGRCLMGKWMESPLHQKAGLDGTKQGTGTDTGKQSPEDWWSHWIMNESTRRAAFAAFIIDSTHATMFGHSAVMATHEIRLPLPCDESLWRAKSSTEVVRANARLNSLGIRPISFLEGLKRTLSHQEVRTSTFGRTALMAGLMSVTYHLKQRDLQVNMLGGRVIEASAGRDKWREALTRAYDWWKSDFDQRMRDDEPQNDPYAQHNARIEAHTAFDSRIVLHHMAHMAMDTDFIDCQIFARAKRLFGRTIRPRELSNAQRRVKEQWAPSAKARNATLSAFRLLSSVLLPNGSASTNASGSWPKGIYSTRHDVLINRPWVLYFAALVVWCYGYAVEGPCGKRGEMWSLNENHRQMQAYLSTYASVKDANDFQFMRGVNNNTALLIVLRDAFDKTKWDLLQEGAHLMRNCIILNEGGTVA</sequence>
<dbReference type="CDD" id="cd12148">
    <property type="entry name" value="fungal_TF_MHR"/>
    <property type="match status" value="1"/>
</dbReference>
<dbReference type="PANTHER" id="PTHR40626:SF11">
    <property type="entry name" value="ZINC FINGER PROTEIN YPR022C"/>
    <property type="match status" value="1"/>
</dbReference>
<keyword evidence="6" id="KW-0539">Nucleus</keyword>
<evidence type="ECO:0000256" key="6">
    <source>
        <dbReference type="ARBA" id="ARBA00023242"/>
    </source>
</evidence>
<dbReference type="GO" id="GO:0000978">
    <property type="term" value="F:RNA polymerase II cis-regulatory region sequence-specific DNA binding"/>
    <property type="evidence" value="ECO:0007669"/>
    <property type="project" value="InterPro"/>
</dbReference>
<feature type="domain" description="C2H2-type" evidence="9">
    <location>
        <begin position="57"/>
        <end position="86"/>
    </location>
</feature>
<keyword evidence="5" id="KW-0862">Zinc</keyword>
<evidence type="ECO:0000256" key="2">
    <source>
        <dbReference type="ARBA" id="ARBA00022723"/>
    </source>
</evidence>
<evidence type="ECO:0000256" key="8">
    <source>
        <dbReference type="SAM" id="MobiDB-lite"/>
    </source>
</evidence>
<dbReference type="PANTHER" id="PTHR40626">
    <property type="entry name" value="MIP31509P"/>
    <property type="match status" value="1"/>
</dbReference>
<dbReference type="OrthoDB" id="427030at2759"/>
<dbReference type="GO" id="GO:0008270">
    <property type="term" value="F:zinc ion binding"/>
    <property type="evidence" value="ECO:0007669"/>
    <property type="project" value="UniProtKB-KW"/>
</dbReference>
<evidence type="ECO:0000256" key="3">
    <source>
        <dbReference type="ARBA" id="ARBA00022737"/>
    </source>
</evidence>
<proteinExistence type="predicted"/>
<dbReference type="PROSITE" id="PS00028">
    <property type="entry name" value="ZINC_FINGER_C2H2_1"/>
    <property type="match status" value="1"/>
</dbReference>